<organism evidence="1">
    <name type="scientific">Rhizophora mucronata</name>
    <name type="common">Asiatic mangrove</name>
    <dbReference type="NCBI Taxonomy" id="61149"/>
    <lineage>
        <taxon>Eukaryota</taxon>
        <taxon>Viridiplantae</taxon>
        <taxon>Streptophyta</taxon>
        <taxon>Embryophyta</taxon>
        <taxon>Tracheophyta</taxon>
        <taxon>Spermatophyta</taxon>
        <taxon>Magnoliopsida</taxon>
        <taxon>eudicotyledons</taxon>
        <taxon>Gunneridae</taxon>
        <taxon>Pentapetalae</taxon>
        <taxon>rosids</taxon>
        <taxon>fabids</taxon>
        <taxon>Malpighiales</taxon>
        <taxon>Rhizophoraceae</taxon>
        <taxon>Rhizophora</taxon>
    </lineage>
</organism>
<sequence>MHPNGIGLPDIERGPTMSSYIWHFFEFSNVCLQFCEGYFFDRQNIITDAIVDVEPYLRMQGIML</sequence>
<name>A0A2P2J6G8_RHIMU</name>
<protein>
    <submittedName>
        <fullName evidence="1">Uncharacterized protein</fullName>
    </submittedName>
</protein>
<dbReference type="AlphaFoldDB" id="A0A2P2J6G8"/>
<dbReference type="EMBL" id="GGEC01008583">
    <property type="protein sequence ID" value="MBW89066.1"/>
    <property type="molecule type" value="Transcribed_RNA"/>
</dbReference>
<evidence type="ECO:0000313" key="1">
    <source>
        <dbReference type="EMBL" id="MBW89066.1"/>
    </source>
</evidence>
<proteinExistence type="predicted"/>
<reference evidence="1" key="1">
    <citation type="submission" date="2018-02" db="EMBL/GenBank/DDBJ databases">
        <title>Rhizophora mucronata_Transcriptome.</title>
        <authorList>
            <person name="Meera S.P."/>
            <person name="Sreeshan A."/>
            <person name="Augustine A."/>
        </authorList>
    </citation>
    <scope>NUCLEOTIDE SEQUENCE</scope>
    <source>
        <tissue evidence="1">Leaf</tissue>
    </source>
</reference>
<accession>A0A2P2J6G8</accession>